<keyword evidence="1" id="KW-0732">Signal</keyword>
<gene>
    <name evidence="2" type="ORF">RS030_223482</name>
</gene>
<accession>A0AAV9Y330</accession>
<feature type="chain" id="PRO_5043979152" evidence="1">
    <location>
        <begin position="19"/>
        <end position="1041"/>
    </location>
</feature>
<dbReference type="EMBL" id="JAWDEY010000014">
    <property type="protein sequence ID" value="KAK6589171.1"/>
    <property type="molecule type" value="Genomic_DNA"/>
</dbReference>
<feature type="signal peptide" evidence="1">
    <location>
        <begin position="1"/>
        <end position="18"/>
    </location>
</feature>
<protein>
    <submittedName>
        <fullName evidence="2">Uncharacterized protein</fullName>
    </submittedName>
</protein>
<name>A0AAV9Y330_9CRYT</name>
<evidence type="ECO:0000256" key="1">
    <source>
        <dbReference type="SAM" id="SignalP"/>
    </source>
</evidence>
<dbReference type="Proteomes" id="UP001311799">
    <property type="component" value="Unassembled WGS sequence"/>
</dbReference>
<sequence length="1041" mass="120030">MRKIELLVLFLTILNIQTNNYLYAAKVACNACIYHAVASDLNTHILGSKSHYVDFEFEIPCTFYSPMITVSVPNGFKINSLKLLPGTKAGKFQDTDAKCENRNLHIDYKVSKGIVNSNEKGLSYRLSEYAKENGVKTPTCELSKETEIEFFDILTSLGFQSWEVVSQNTSECLDLPDYVAKGNEALKLMGNLNNGSYILRFDLQNPEINELTGNWNLSITSTKNNMPTIPFCLTTINQDSVTNTLGPLMNVLNIKNATFESFYKGSQMSKLGFTLEQTVKTELPNKFLVGPEPIRVRLTFPECENSNECFKIDANTPENSFCEIVNHNYQCYIQSKSPQLILILGLSESTNGKVDNIFPMRIEIKNLEVPKELDSGKKIKIEILVGSVPSSKPEFLNLNATVIDEITVKNECIGEWIRYLFENRGLTIMGDQNNEENINYDANYSPISIGSYSFPKIKDINIKIRYRITESEFYPILVRIGKIDGRIKKKYNLKVRPLLKNVYFIKEGFDNEIAYSYVLLRPLIYDKSPHQVNVKIEYDEKTNSIMLFDINPNYQFECILLVSGNNLNLRVTSDNGFNSERVQEEWEVELYSTSIHDKADNVSRLITKKTVKGEVYDSKETNVSEVGGPFVFVDSNDNYSMVIYFYILKQQNNKFMAINLKIPDTFIEELSQELNVGVYPPKISDRGLNILKYIKKKRVLTILLESQNGFMEGWWGLAVQITKPSILKSIENNVYVEFTISTSESTIDNPYFTSLLFLSVNENYMGPYLEPRVNKLLDYSKRNHFFQLVSVQQNHSSYHPFPLLKNQAIKLETNSPDYLITKLTYKEKFRYIYIIDDYSLNGKEINLSRMEVRDKNIGNSDCLLFLVIGNGYFKQLSCRKVRYTRIDNSNSKNEYKPDKADINIIIKIIKNTLSSKEKYVMNLFTLIIEKSNVEQLDKNIFLSRETSPSERINYNFIINKEDIQVLTSRLNLDPDPKYYDNYSQFNKLIIYNQYFNLYTVPSSINAVKICPPEVPLLSNEKIQNHPLLFRFKYFDRVITKD</sequence>
<evidence type="ECO:0000313" key="3">
    <source>
        <dbReference type="Proteomes" id="UP001311799"/>
    </source>
</evidence>
<keyword evidence="3" id="KW-1185">Reference proteome</keyword>
<comment type="caution">
    <text evidence="2">The sequence shown here is derived from an EMBL/GenBank/DDBJ whole genome shotgun (WGS) entry which is preliminary data.</text>
</comment>
<dbReference type="AlphaFoldDB" id="A0AAV9Y330"/>
<organism evidence="2 3">
    <name type="scientific">Cryptosporidium xiaoi</name>
    <dbReference type="NCBI Taxonomy" id="659607"/>
    <lineage>
        <taxon>Eukaryota</taxon>
        <taxon>Sar</taxon>
        <taxon>Alveolata</taxon>
        <taxon>Apicomplexa</taxon>
        <taxon>Conoidasida</taxon>
        <taxon>Coccidia</taxon>
        <taxon>Eucoccidiorida</taxon>
        <taxon>Eimeriorina</taxon>
        <taxon>Cryptosporidiidae</taxon>
        <taxon>Cryptosporidium</taxon>
    </lineage>
</organism>
<reference evidence="2 3" key="1">
    <citation type="submission" date="2023-10" db="EMBL/GenBank/DDBJ databases">
        <title>Comparative genomics analysis reveals potential genetic determinants of host preference in Cryptosporidium xiaoi.</title>
        <authorList>
            <person name="Xiao L."/>
            <person name="Li J."/>
        </authorList>
    </citation>
    <scope>NUCLEOTIDE SEQUENCE [LARGE SCALE GENOMIC DNA]</scope>
    <source>
        <strain evidence="2 3">52996</strain>
    </source>
</reference>
<evidence type="ECO:0000313" key="2">
    <source>
        <dbReference type="EMBL" id="KAK6589171.1"/>
    </source>
</evidence>
<proteinExistence type="predicted"/>